<dbReference type="GeneID" id="103054071"/>
<dbReference type="Pfam" id="PF15037">
    <property type="entry name" value="IL17_R_N"/>
    <property type="match status" value="1"/>
</dbReference>
<dbReference type="PANTHER" id="PTHR15583:SF12">
    <property type="entry name" value="INTERLEUKIN-17 RECEPTOR C"/>
    <property type="match status" value="1"/>
</dbReference>
<evidence type="ECO:0000256" key="12">
    <source>
        <dbReference type="ARBA" id="ARBA00069307"/>
    </source>
</evidence>
<dbReference type="OrthoDB" id="9949622at2759"/>
<evidence type="ECO:0000256" key="3">
    <source>
        <dbReference type="ARBA" id="ARBA00022692"/>
    </source>
</evidence>
<dbReference type="InterPro" id="IPR027841">
    <property type="entry name" value="IL-17_rcpt_C/E_N"/>
</dbReference>
<gene>
    <name evidence="19" type="primary">IL17RC</name>
</gene>
<evidence type="ECO:0000256" key="10">
    <source>
        <dbReference type="ARBA" id="ARBA00023198"/>
    </source>
</evidence>
<comment type="subcellular location">
    <subcellularLocation>
        <location evidence="1">Cell membrane</location>
        <topology evidence="1">Single-pass type I membrane protein</topology>
    </subcellularLocation>
</comment>
<dbReference type="KEGG" id="pbi:103054071"/>
<dbReference type="PROSITE" id="PS51257">
    <property type="entry name" value="PROKAR_LIPOPROTEIN"/>
    <property type="match status" value="1"/>
</dbReference>
<dbReference type="PANTHER" id="PTHR15583">
    <property type="entry name" value="INTERLEUKIN-17 RECEPTOR"/>
    <property type="match status" value="1"/>
</dbReference>
<evidence type="ECO:0000256" key="9">
    <source>
        <dbReference type="ARBA" id="ARBA00023180"/>
    </source>
</evidence>
<feature type="domain" description="SEFIR" evidence="17">
    <location>
        <begin position="524"/>
        <end position="677"/>
    </location>
</feature>
<dbReference type="RefSeq" id="XP_007425442.2">
    <property type="nucleotide sequence ID" value="XM_007425380.3"/>
</dbReference>
<evidence type="ECO:0000256" key="6">
    <source>
        <dbReference type="ARBA" id="ARBA00023136"/>
    </source>
</evidence>
<feature type="chain" id="PRO_5039924652" description="Interleukin-17 receptor C" evidence="16">
    <location>
        <begin position="17"/>
        <end position="716"/>
    </location>
</feature>
<evidence type="ECO:0000256" key="5">
    <source>
        <dbReference type="ARBA" id="ARBA00022989"/>
    </source>
</evidence>
<dbReference type="InterPro" id="IPR013568">
    <property type="entry name" value="SEFIR_dom"/>
</dbReference>
<keyword evidence="18" id="KW-1185">Reference proteome</keyword>
<evidence type="ECO:0000313" key="19">
    <source>
        <dbReference type="RefSeq" id="XP_007425442.2"/>
    </source>
</evidence>
<dbReference type="InterPro" id="IPR039465">
    <property type="entry name" value="IL-17_rcpt-like"/>
</dbReference>
<feature type="signal peptide" evidence="16">
    <location>
        <begin position="1"/>
        <end position="16"/>
    </location>
</feature>
<keyword evidence="6 15" id="KW-0472">Membrane</keyword>
<evidence type="ECO:0000313" key="18">
    <source>
        <dbReference type="Proteomes" id="UP000695026"/>
    </source>
</evidence>
<dbReference type="Proteomes" id="UP000695026">
    <property type="component" value="Unplaced"/>
</dbReference>
<keyword evidence="9" id="KW-0325">Glycoprotein</keyword>
<dbReference type="Pfam" id="PF08357">
    <property type="entry name" value="SEFIR"/>
    <property type="match status" value="1"/>
</dbReference>
<keyword evidence="7" id="KW-1015">Disulfide bond</keyword>
<protein>
    <recommendedName>
        <fullName evidence="12">Interleukin-17 receptor C</fullName>
    </recommendedName>
    <alternativeName>
        <fullName evidence="14">Interleukin-17 receptor-like protein</fullName>
    </alternativeName>
    <alternativeName>
        <fullName evidence="13">ZcytoR14</fullName>
    </alternativeName>
</protein>
<evidence type="ECO:0000256" key="15">
    <source>
        <dbReference type="SAM" id="Phobius"/>
    </source>
</evidence>
<dbReference type="PROSITE" id="PS51534">
    <property type="entry name" value="SEFIR"/>
    <property type="match status" value="1"/>
</dbReference>
<evidence type="ECO:0000259" key="17">
    <source>
        <dbReference type="PROSITE" id="PS51534"/>
    </source>
</evidence>
<evidence type="ECO:0000256" key="8">
    <source>
        <dbReference type="ARBA" id="ARBA00023170"/>
    </source>
</evidence>
<evidence type="ECO:0000256" key="1">
    <source>
        <dbReference type="ARBA" id="ARBA00004251"/>
    </source>
</evidence>
<keyword evidence="4 16" id="KW-0732">Signal</keyword>
<evidence type="ECO:0000256" key="4">
    <source>
        <dbReference type="ARBA" id="ARBA00022729"/>
    </source>
</evidence>
<dbReference type="CTD" id="84818"/>
<dbReference type="AlphaFoldDB" id="A0A9F2KV05"/>
<evidence type="ECO:0000256" key="7">
    <source>
        <dbReference type="ARBA" id="ARBA00023157"/>
    </source>
</evidence>
<proteinExistence type="predicted"/>
<dbReference type="OMA" id="RTEEWMH"/>
<sequence>MRSFVLLLFLTHLLSACFPLATSLNSVSCSQGLDCRLKAKDVLCPPGEAISDPELDPILQLAWMNTSNILWCAEQQDCTPCVQVMLFLGLLEPPALGTKQDGGASKISMQPSGRAEKILRTRILLIVDTPSSSRCVELEVWLPYGWEGKNNSLGSLQYDCFPIALSGELRVTAFTWPRYHSASVLKIMHKGPDCTWPKAKDTIRLCQVPSLAISVGLQSAVLHVQDTPEEQHFELWLYLNRTGGAKGLDQETTKLLTGSENVSLPISQVFPCLCFQVWPKIEGQVDSPRTHFCPFANDPAALTRAWAHSRLEVHTAGGGLSCLVSSPCDLQGELVPCWQMEQNACHPLLPFLHLVLTPRVPQEFPRLRAHPNLCVQVRSNGSAYLQSCLQDDVTGSQQPREQYSLFLETQDPQGNSLVQIMEQGTWVSTAQVFNTRNRMLEEDLRDSIQAGKCMQVWQAEGTNATILWACSRKQYSRTHWVLIWLVTLLGSCSILLMLLFKKEAVKGWFKALKEDYSSRGALQGQHILLLYSPDHEGYECVVGTLASALTQLQLSVSLELWSRGELGSLGPMQWFHAQRRLVLREGGAVVLLFSHGAVASCAEWLGWIQKDPQPAFKPDSTFLASLNCILPDFLADEPRATYMVGCFEELLPVSEIPALFRSVPVYPLPSQLFNFLLALAGPRVGHKQRGSLRRHAECISESLEQAVWECQQKHPS</sequence>
<evidence type="ECO:0000256" key="2">
    <source>
        <dbReference type="ARBA" id="ARBA00022475"/>
    </source>
</evidence>
<name>A0A9F2KV05_PYTBI</name>
<evidence type="ECO:0000256" key="11">
    <source>
        <dbReference type="ARBA" id="ARBA00062086"/>
    </source>
</evidence>
<keyword evidence="5 15" id="KW-1133">Transmembrane helix</keyword>
<keyword evidence="10" id="KW-0395">Inflammatory response</keyword>
<dbReference type="GO" id="GO:0006954">
    <property type="term" value="P:inflammatory response"/>
    <property type="evidence" value="ECO:0007669"/>
    <property type="project" value="UniProtKB-KW"/>
</dbReference>
<dbReference type="GO" id="GO:0030368">
    <property type="term" value="F:interleukin-17 receptor activity"/>
    <property type="evidence" value="ECO:0007669"/>
    <property type="project" value="InterPro"/>
</dbReference>
<keyword evidence="2" id="KW-1003">Cell membrane</keyword>
<comment type="subunit">
    <text evidence="11">Homodimer; disulfide-linked. Heterodimer with IL17RA. Heterodimerization with IL17RA is independent of the cytoplasmic tail. Associates with non-glycosylated IL17RA constitutively. Binding of IL17A and IL17F induces association with glycosylated IL17RA. Forms complexes with 2:1 binding stoichiometry: two receptor chains for one interleukin molecule. IL17A homodimer preferentially drives the formation of IL17RA-IL17RC heterodimeric receptor complex, whereas IL17F homodimer forms predominantly complexes with IL17RC homodimer. IL17A-IL17F forms complexes with IL17RA-IL17RC, but with lower affinity when compared to IL17A homodimer. IL17RC chain cannot distinguish between IL17A and IL17F molecules, potentially enabling the formation of topologically distinct complexes. Interacts (through SEFIR domain and extended downstream region) with TRAF3IP2/ACT1 (phosphorylated).</text>
</comment>
<keyword evidence="8 19" id="KW-0675">Receptor</keyword>
<reference evidence="19" key="1">
    <citation type="submission" date="2025-08" db="UniProtKB">
        <authorList>
            <consortium name="RefSeq"/>
        </authorList>
    </citation>
    <scope>IDENTIFICATION</scope>
    <source>
        <tissue evidence="19">Liver</tissue>
    </source>
</reference>
<keyword evidence="3 15" id="KW-0812">Transmembrane</keyword>
<evidence type="ECO:0000256" key="14">
    <source>
        <dbReference type="ARBA" id="ARBA00079879"/>
    </source>
</evidence>
<dbReference type="Gene3D" id="3.40.50.11530">
    <property type="match status" value="1"/>
</dbReference>
<dbReference type="GO" id="GO:0005886">
    <property type="term" value="C:plasma membrane"/>
    <property type="evidence" value="ECO:0007669"/>
    <property type="project" value="UniProtKB-SubCell"/>
</dbReference>
<feature type="transmembrane region" description="Helical" evidence="15">
    <location>
        <begin position="480"/>
        <end position="500"/>
    </location>
</feature>
<evidence type="ECO:0000256" key="13">
    <source>
        <dbReference type="ARBA" id="ARBA00078165"/>
    </source>
</evidence>
<evidence type="ECO:0000256" key="16">
    <source>
        <dbReference type="SAM" id="SignalP"/>
    </source>
</evidence>
<dbReference type="FunFam" id="3.40.50.11530:FF:000001">
    <property type="entry name" value="interleukin-17 receptor C isoform X1"/>
    <property type="match status" value="1"/>
</dbReference>
<accession>A0A9F2KV05</accession>
<organism evidence="18 19">
    <name type="scientific">Python bivittatus</name>
    <name type="common">Burmese python</name>
    <name type="synonym">Python molurus bivittatus</name>
    <dbReference type="NCBI Taxonomy" id="176946"/>
    <lineage>
        <taxon>Eukaryota</taxon>
        <taxon>Metazoa</taxon>
        <taxon>Chordata</taxon>
        <taxon>Craniata</taxon>
        <taxon>Vertebrata</taxon>
        <taxon>Euteleostomi</taxon>
        <taxon>Lepidosauria</taxon>
        <taxon>Squamata</taxon>
        <taxon>Bifurcata</taxon>
        <taxon>Unidentata</taxon>
        <taxon>Episquamata</taxon>
        <taxon>Toxicofera</taxon>
        <taxon>Serpentes</taxon>
        <taxon>Henophidia</taxon>
        <taxon>Pythonidae</taxon>
        <taxon>Python</taxon>
    </lineage>
</organism>